<evidence type="ECO:0000313" key="1">
    <source>
        <dbReference type="EMBL" id="KAJ9542901.1"/>
    </source>
</evidence>
<evidence type="ECO:0000313" key="2">
    <source>
        <dbReference type="Proteomes" id="UP001172457"/>
    </source>
</evidence>
<gene>
    <name evidence="1" type="ORF">OSB04_029407</name>
</gene>
<keyword evidence="2" id="KW-1185">Reference proteome</keyword>
<dbReference type="Proteomes" id="UP001172457">
    <property type="component" value="Chromosome 7"/>
</dbReference>
<dbReference type="AlphaFoldDB" id="A0AA38WC39"/>
<protein>
    <submittedName>
        <fullName evidence="1">Uncharacterized protein</fullName>
    </submittedName>
</protein>
<organism evidence="1 2">
    <name type="scientific">Centaurea solstitialis</name>
    <name type="common">yellow star-thistle</name>
    <dbReference type="NCBI Taxonomy" id="347529"/>
    <lineage>
        <taxon>Eukaryota</taxon>
        <taxon>Viridiplantae</taxon>
        <taxon>Streptophyta</taxon>
        <taxon>Embryophyta</taxon>
        <taxon>Tracheophyta</taxon>
        <taxon>Spermatophyta</taxon>
        <taxon>Magnoliopsida</taxon>
        <taxon>eudicotyledons</taxon>
        <taxon>Gunneridae</taxon>
        <taxon>Pentapetalae</taxon>
        <taxon>asterids</taxon>
        <taxon>campanulids</taxon>
        <taxon>Asterales</taxon>
        <taxon>Asteraceae</taxon>
        <taxon>Carduoideae</taxon>
        <taxon>Cardueae</taxon>
        <taxon>Centaureinae</taxon>
        <taxon>Centaurea</taxon>
    </lineage>
</organism>
<dbReference type="EMBL" id="JARYMX010000007">
    <property type="protein sequence ID" value="KAJ9542901.1"/>
    <property type="molecule type" value="Genomic_DNA"/>
</dbReference>
<sequence>MLVLWEAIEESTQQSKASKISLLESSTIEHDKYLPEYVLFGEAQYNIYPSPQDGNKIIYFSWPLKNLEDDYHQSPQQEAAQQFPLQLFLNLQEEGNDRVANQLSTALSGECRYRTPPLLVVLDQCGVGVNDARRRQPSDMSHYRAYR</sequence>
<accession>A0AA38WC39</accession>
<proteinExistence type="predicted"/>
<comment type="caution">
    <text evidence="1">The sequence shown here is derived from an EMBL/GenBank/DDBJ whole genome shotgun (WGS) entry which is preliminary data.</text>
</comment>
<reference evidence="1" key="1">
    <citation type="submission" date="2023-03" db="EMBL/GenBank/DDBJ databases">
        <title>Chromosome-scale reference genome and RAD-based genetic map of yellow starthistle (Centaurea solstitialis) reveal putative structural variation and QTLs associated with invader traits.</title>
        <authorList>
            <person name="Reatini B."/>
            <person name="Cang F.A."/>
            <person name="Jiang Q."/>
            <person name="Mckibben M.T.W."/>
            <person name="Barker M.S."/>
            <person name="Rieseberg L.H."/>
            <person name="Dlugosch K.M."/>
        </authorList>
    </citation>
    <scope>NUCLEOTIDE SEQUENCE</scope>
    <source>
        <strain evidence="1">CAN-66</strain>
        <tissue evidence="1">Leaf</tissue>
    </source>
</reference>
<name>A0AA38WC39_9ASTR</name>